<reference evidence="4 5" key="1">
    <citation type="submission" date="2016-10" db="EMBL/GenBank/DDBJ databases">
        <title>The genome of Paramicrosporidium saccamoebae is the missing link in understanding Cryptomycota and Microsporidia evolution.</title>
        <authorList>
            <person name="Quandt C.A."/>
            <person name="Beaudet D."/>
            <person name="Corsaro D."/>
            <person name="Michel R."/>
            <person name="Corradi N."/>
            <person name="James T."/>
        </authorList>
    </citation>
    <scope>NUCLEOTIDE SEQUENCE [LARGE SCALE GENOMIC DNA]</scope>
    <source>
        <strain evidence="4 5">KSL3</strain>
    </source>
</reference>
<protein>
    <recommendedName>
        <fullName evidence="3">PWI domain-containing protein</fullName>
    </recommendedName>
</protein>
<evidence type="ECO:0000256" key="2">
    <source>
        <dbReference type="SAM" id="MobiDB-lite"/>
    </source>
</evidence>
<evidence type="ECO:0000256" key="1">
    <source>
        <dbReference type="ARBA" id="ARBA00022664"/>
    </source>
</evidence>
<feature type="region of interest" description="Disordered" evidence="2">
    <location>
        <begin position="136"/>
        <end position="240"/>
    </location>
</feature>
<keyword evidence="5" id="KW-1185">Reference proteome</keyword>
<dbReference type="Gene3D" id="1.10.30.50">
    <property type="match status" value="1"/>
</dbReference>
<organism evidence="4 5">
    <name type="scientific">Paramicrosporidium saccamoebae</name>
    <dbReference type="NCBI Taxonomy" id="1246581"/>
    <lineage>
        <taxon>Eukaryota</taxon>
        <taxon>Fungi</taxon>
        <taxon>Fungi incertae sedis</taxon>
        <taxon>Cryptomycota</taxon>
        <taxon>Cryptomycota incertae sedis</taxon>
        <taxon>Paramicrosporidium</taxon>
    </lineage>
</organism>
<evidence type="ECO:0000313" key="5">
    <source>
        <dbReference type="Proteomes" id="UP000240830"/>
    </source>
</evidence>
<sequence length="396" mass="43964">MGGGSGGTFLPGVKSGDVRYERQQAKLSKSLSTLTRLSLVGVVLPSLRGWMDRRLSELVGISDEVLLELVINTLAERETVEAGDLRVLLTPFMGADHAEKFVFELWGWVGKAKQNGGIPIELEEEYKKVLQEETEREALKGNNGGNNKRYGKRNDNTSRRQTFRSPSRHSPSRHSPSRCSPSSPIRHKSPQKQGSQSSRRQISLSPPRRMHAPATPPGSPASPASPRSPVSSSYSSDDDVTLQLRERAPSCKFSRLHWNCSGSASTEAPGRDGDRWRLDATGNIVSYRLRGCEGCLCHEYDHITPFSKGGKTEVSNCQILQTRVNRYKGNESNDPTKLAGYSCARKYTEPELDIIEASLYGNVKRPGLECRVYSIYELFEGYGHRKPPSKFLPPCP</sequence>
<dbReference type="SUPFAM" id="SSF101233">
    <property type="entry name" value="PWI domain"/>
    <property type="match status" value="1"/>
</dbReference>
<dbReference type="AlphaFoldDB" id="A0A2H9TMZ6"/>
<keyword evidence="1" id="KW-0507">mRNA processing</keyword>
<dbReference type="InterPro" id="IPR002483">
    <property type="entry name" value="PWI_dom"/>
</dbReference>
<feature type="domain" description="PWI" evidence="3">
    <location>
        <begin position="39"/>
        <end position="115"/>
    </location>
</feature>
<gene>
    <name evidence="4" type="ORF">PSACC_01045</name>
</gene>
<dbReference type="OrthoDB" id="163257at2759"/>
<dbReference type="PANTHER" id="PTHR33427">
    <property type="entry name" value="HNH ENDONUCLEASE"/>
    <property type="match status" value="1"/>
</dbReference>
<evidence type="ECO:0000313" key="4">
    <source>
        <dbReference type="EMBL" id="PJF19125.1"/>
    </source>
</evidence>
<dbReference type="InterPro" id="IPR036483">
    <property type="entry name" value="PWI_dom_sf"/>
</dbReference>
<feature type="compositionally biased region" description="Low complexity" evidence="2">
    <location>
        <begin position="221"/>
        <end position="235"/>
    </location>
</feature>
<dbReference type="GO" id="GO:0006397">
    <property type="term" value="P:mRNA processing"/>
    <property type="evidence" value="ECO:0007669"/>
    <property type="project" value="UniProtKB-KW"/>
</dbReference>
<dbReference type="SMART" id="SM00311">
    <property type="entry name" value="PWI"/>
    <property type="match status" value="1"/>
</dbReference>
<proteinExistence type="predicted"/>
<comment type="caution">
    <text evidence="4">The sequence shown here is derived from an EMBL/GenBank/DDBJ whole genome shotgun (WGS) entry which is preliminary data.</text>
</comment>
<dbReference type="EMBL" id="MTSL01000076">
    <property type="protein sequence ID" value="PJF19125.1"/>
    <property type="molecule type" value="Genomic_DNA"/>
</dbReference>
<accession>A0A2H9TMZ6</accession>
<dbReference type="PANTHER" id="PTHR33427:SF1">
    <property type="entry name" value="F6A14.21 PROTEIN"/>
    <property type="match status" value="1"/>
</dbReference>
<dbReference type="Pfam" id="PF01480">
    <property type="entry name" value="PWI"/>
    <property type="match status" value="1"/>
</dbReference>
<dbReference type="Proteomes" id="UP000240830">
    <property type="component" value="Unassembled WGS sequence"/>
</dbReference>
<feature type="compositionally biased region" description="Polar residues" evidence="2">
    <location>
        <begin position="191"/>
        <end position="204"/>
    </location>
</feature>
<dbReference type="InterPro" id="IPR003615">
    <property type="entry name" value="HNH_nuc"/>
</dbReference>
<dbReference type="Gene3D" id="1.20.1390.10">
    <property type="entry name" value="PWI domain"/>
    <property type="match status" value="1"/>
</dbReference>
<dbReference type="CDD" id="cd00085">
    <property type="entry name" value="HNHc"/>
    <property type="match status" value="1"/>
</dbReference>
<evidence type="ECO:0000259" key="3">
    <source>
        <dbReference type="SMART" id="SM00311"/>
    </source>
</evidence>
<name>A0A2H9TMZ6_9FUNG</name>
<feature type="compositionally biased region" description="Basic residues" evidence="2">
    <location>
        <begin position="166"/>
        <end position="176"/>
    </location>
</feature>